<keyword evidence="3" id="KW-0804">Transcription</keyword>
<gene>
    <name evidence="5" type="ORF">SAMN06297251_101511</name>
</gene>
<evidence type="ECO:0000313" key="6">
    <source>
        <dbReference type="Proteomes" id="UP000192656"/>
    </source>
</evidence>
<dbReference type="SUPFAM" id="SSF64288">
    <property type="entry name" value="Chorismate lyase-like"/>
    <property type="match status" value="1"/>
</dbReference>
<dbReference type="SMART" id="SM00866">
    <property type="entry name" value="UTRA"/>
    <property type="match status" value="1"/>
</dbReference>
<dbReference type="STRING" id="937218.SAMN06297251_101511"/>
<evidence type="ECO:0000256" key="3">
    <source>
        <dbReference type="ARBA" id="ARBA00023163"/>
    </source>
</evidence>
<organism evidence="5 6">
    <name type="scientific">Fulvimarina manganoxydans</name>
    <dbReference type="NCBI Taxonomy" id="937218"/>
    <lineage>
        <taxon>Bacteria</taxon>
        <taxon>Pseudomonadati</taxon>
        <taxon>Pseudomonadota</taxon>
        <taxon>Alphaproteobacteria</taxon>
        <taxon>Hyphomicrobiales</taxon>
        <taxon>Aurantimonadaceae</taxon>
        <taxon>Fulvimarina</taxon>
    </lineage>
</organism>
<dbReference type="SUPFAM" id="SSF46785">
    <property type="entry name" value="Winged helix' DNA-binding domain"/>
    <property type="match status" value="1"/>
</dbReference>
<dbReference type="InterPro" id="IPR036390">
    <property type="entry name" value="WH_DNA-bd_sf"/>
</dbReference>
<dbReference type="InterPro" id="IPR028978">
    <property type="entry name" value="Chorismate_lyase_/UTRA_dom_sf"/>
</dbReference>
<dbReference type="SMART" id="SM00345">
    <property type="entry name" value="HTH_GNTR"/>
    <property type="match status" value="1"/>
</dbReference>
<sequence>MRNEPAPAFVQAKPLQRSAESGSLWAQLREALIDYIADEGLLAHTRLPSEPELCDLFSVSRTVVREALNQLVVEGQVYRIQGKGTFVAGGREDHDFVGTTIGFSSDFRGTDRHISRHVLDQKLRPATAREAKFMRIAIDAPIVAIERLLVVDRLPRLWVSTAILPVAAPSLETIALENRSLYETLRHQYGIIFKHAERWIEAVRADEAIADLLHVAPGEALVKIESISFDQDDLPVEYYVAYQRTDKSRLHFRIKG</sequence>
<evidence type="ECO:0000259" key="4">
    <source>
        <dbReference type="PROSITE" id="PS50949"/>
    </source>
</evidence>
<evidence type="ECO:0000256" key="1">
    <source>
        <dbReference type="ARBA" id="ARBA00023015"/>
    </source>
</evidence>
<dbReference type="InterPro" id="IPR050679">
    <property type="entry name" value="Bact_HTH_transcr_reg"/>
</dbReference>
<dbReference type="GO" id="GO:0003677">
    <property type="term" value="F:DNA binding"/>
    <property type="evidence" value="ECO:0007669"/>
    <property type="project" value="UniProtKB-KW"/>
</dbReference>
<dbReference type="CDD" id="cd07377">
    <property type="entry name" value="WHTH_GntR"/>
    <property type="match status" value="1"/>
</dbReference>
<dbReference type="InterPro" id="IPR011663">
    <property type="entry name" value="UTRA"/>
</dbReference>
<dbReference type="Gene3D" id="3.40.1410.10">
    <property type="entry name" value="Chorismate lyase-like"/>
    <property type="match status" value="1"/>
</dbReference>
<keyword evidence="6" id="KW-1185">Reference proteome</keyword>
<evidence type="ECO:0000256" key="2">
    <source>
        <dbReference type="ARBA" id="ARBA00023125"/>
    </source>
</evidence>
<feature type="domain" description="HTH gntR-type" evidence="4">
    <location>
        <begin position="22"/>
        <end position="90"/>
    </location>
</feature>
<dbReference type="PANTHER" id="PTHR44846:SF1">
    <property type="entry name" value="MANNOSYL-D-GLYCERATE TRANSPORT_METABOLISM SYSTEM REPRESSOR MNGR-RELATED"/>
    <property type="match status" value="1"/>
</dbReference>
<dbReference type="GO" id="GO:0003700">
    <property type="term" value="F:DNA-binding transcription factor activity"/>
    <property type="evidence" value="ECO:0007669"/>
    <property type="project" value="InterPro"/>
</dbReference>
<dbReference type="PRINTS" id="PR00035">
    <property type="entry name" value="HTHGNTR"/>
</dbReference>
<reference evidence="5 6" key="1">
    <citation type="submission" date="2017-04" db="EMBL/GenBank/DDBJ databases">
        <authorList>
            <person name="Afonso C.L."/>
            <person name="Miller P.J."/>
            <person name="Scott M.A."/>
            <person name="Spackman E."/>
            <person name="Goraichik I."/>
            <person name="Dimitrov K.M."/>
            <person name="Suarez D.L."/>
            <person name="Swayne D.E."/>
        </authorList>
    </citation>
    <scope>NUCLEOTIDE SEQUENCE [LARGE SCALE GENOMIC DNA]</scope>
    <source>
        <strain evidence="5 6">CGMCC 1.10972</strain>
    </source>
</reference>
<evidence type="ECO:0000313" key="5">
    <source>
        <dbReference type="EMBL" id="SMC37773.1"/>
    </source>
</evidence>
<protein>
    <submittedName>
        <fullName evidence="5">GntR family transcriptional regulator</fullName>
    </submittedName>
</protein>
<dbReference type="GO" id="GO:0045892">
    <property type="term" value="P:negative regulation of DNA-templated transcription"/>
    <property type="evidence" value="ECO:0007669"/>
    <property type="project" value="TreeGrafter"/>
</dbReference>
<keyword evidence="1" id="KW-0805">Transcription regulation</keyword>
<dbReference type="Pfam" id="PF07702">
    <property type="entry name" value="UTRA"/>
    <property type="match status" value="1"/>
</dbReference>
<dbReference type="PANTHER" id="PTHR44846">
    <property type="entry name" value="MANNOSYL-D-GLYCERATE TRANSPORT/METABOLISM SYSTEM REPRESSOR MNGR-RELATED"/>
    <property type="match status" value="1"/>
</dbReference>
<keyword evidence="2" id="KW-0238">DNA-binding</keyword>
<dbReference type="Gene3D" id="1.10.10.10">
    <property type="entry name" value="Winged helix-like DNA-binding domain superfamily/Winged helix DNA-binding domain"/>
    <property type="match status" value="1"/>
</dbReference>
<proteinExistence type="predicted"/>
<dbReference type="InterPro" id="IPR036388">
    <property type="entry name" value="WH-like_DNA-bd_sf"/>
</dbReference>
<dbReference type="Pfam" id="PF00392">
    <property type="entry name" value="GntR"/>
    <property type="match status" value="1"/>
</dbReference>
<dbReference type="Proteomes" id="UP000192656">
    <property type="component" value="Unassembled WGS sequence"/>
</dbReference>
<dbReference type="EMBL" id="FWXR01000001">
    <property type="protein sequence ID" value="SMC37773.1"/>
    <property type="molecule type" value="Genomic_DNA"/>
</dbReference>
<dbReference type="InterPro" id="IPR000524">
    <property type="entry name" value="Tscrpt_reg_HTH_GntR"/>
</dbReference>
<dbReference type="AlphaFoldDB" id="A0A1W1YNR1"/>
<name>A0A1W1YNR1_9HYPH</name>
<dbReference type="RefSeq" id="WP_170923135.1">
    <property type="nucleotide sequence ID" value="NZ_FWXR01000001.1"/>
</dbReference>
<accession>A0A1W1YNR1</accession>
<dbReference type="PROSITE" id="PS50949">
    <property type="entry name" value="HTH_GNTR"/>
    <property type="match status" value="1"/>
</dbReference>